<reference evidence="2" key="1">
    <citation type="submission" date="2013-08" db="EMBL/GenBank/DDBJ databases">
        <authorList>
            <person name="Mendez C."/>
            <person name="Richter M."/>
            <person name="Ferrer M."/>
            <person name="Sanchez J."/>
        </authorList>
    </citation>
    <scope>NUCLEOTIDE SEQUENCE</scope>
</reference>
<protein>
    <submittedName>
        <fullName evidence="2">RNA polymerase sigma-70 region 4 domain protein</fullName>
    </submittedName>
</protein>
<name>T1D5T3_9ZZZZ</name>
<feature type="non-terminal residue" evidence="2">
    <location>
        <position position="1"/>
    </location>
</feature>
<dbReference type="GO" id="GO:0003700">
    <property type="term" value="F:DNA-binding transcription factor activity"/>
    <property type="evidence" value="ECO:0007669"/>
    <property type="project" value="InterPro"/>
</dbReference>
<comment type="caution">
    <text evidence="2">The sequence shown here is derived from an EMBL/GenBank/DDBJ whole genome shotgun (WGS) entry which is preliminary data.</text>
</comment>
<reference evidence="2" key="2">
    <citation type="journal article" date="2014" name="ISME J.">
        <title>Microbial stratification in low pH oxic and suboxic macroscopic growths along an acid mine drainage.</title>
        <authorList>
            <person name="Mendez-Garcia C."/>
            <person name="Mesa V."/>
            <person name="Sprenger R.R."/>
            <person name="Richter M."/>
            <person name="Diez M.S."/>
            <person name="Solano J."/>
            <person name="Bargiela R."/>
            <person name="Golyshina O.V."/>
            <person name="Manteca A."/>
            <person name="Ramos J.L."/>
            <person name="Gallego J.R."/>
            <person name="Llorente I."/>
            <person name="Martins Dos Santos V.A."/>
            <person name="Jensen O.N."/>
            <person name="Pelaez A.I."/>
            <person name="Sanchez J."/>
            <person name="Ferrer M."/>
        </authorList>
    </citation>
    <scope>NUCLEOTIDE SEQUENCE</scope>
</reference>
<evidence type="ECO:0000313" key="2">
    <source>
        <dbReference type="EMBL" id="EQD76849.1"/>
    </source>
</evidence>
<evidence type="ECO:0000259" key="1">
    <source>
        <dbReference type="Pfam" id="PF04545"/>
    </source>
</evidence>
<dbReference type="InterPro" id="IPR013324">
    <property type="entry name" value="RNA_pol_sigma_r3/r4-like"/>
</dbReference>
<organism evidence="2">
    <name type="scientific">mine drainage metagenome</name>
    <dbReference type="NCBI Taxonomy" id="410659"/>
    <lineage>
        <taxon>unclassified sequences</taxon>
        <taxon>metagenomes</taxon>
        <taxon>ecological metagenomes</taxon>
    </lineage>
</organism>
<gene>
    <name evidence="2" type="ORF">B1A_03229</name>
</gene>
<dbReference type="EMBL" id="AUZX01002381">
    <property type="protein sequence ID" value="EQD76849.1"/>
    <property type="molecule type" value="Genomic_DNA"/>
</dbReference>
<dbReference type="SUPFAM" id="SSF88659">
    <property type="entry name" value="Sigma3 and sigma4 domains of RNA polymerase sigma factors"/>
    <property type="match status" value="1"/>
</dbReference>
<feature type="domain" description="RNA polymerase sigma-70 region 4" evidence="1">
    <location>
        <begin position="1"/>
        <end position="26"/>
    </location>
</feature>
<dbReference type="InterPro" id="IPR007630">
    <property type="entry name" value="RNA_pol_sigma70_r4"/>
</dbReference>
<dbReference type="Gene3D" id="1.20.140.160">
    <property type="match status" value="1"/>
</dbReference>
<proteinExistence type="predicted"/>
<dbReference type="GO" id="GO:0006352">
    <property type="term" value="P:DNA-templated transcription initiation"/>
    <property type="evidence" value="ECO:0007669"/>
    <property type="project" value="InterPro"/>
</dbReference>
<sequence>KEIGEVLGVSESRVSQIHTQAVTRLRSRLKSHH</sequence>
<dbReference type="AlphaFoldDB" id="T1D5T3"/>
<dbReference type="Pfam" id="PF04545">
    <property type="entry name" value="Sigma70_r4"/>
    <property type="match status" value="1"/>
</dbReference>
<accession>T1D5T3</accession>